<dbReference type="Proteomes" id="UP000188145">
    <property type="component" value="Chromosome"/>
</dbReference>
<gene>
    <name evidence="2" type="ORF">BW730_08585</name>
</gene>
<dbReference type="Gene3D" id="3.10.620.30">
    <property type="match status" value="1"/>
</dbReference>
<feature type="domain" description="Transglutaminase-like" evidence="1">
    <location>
        <begin position="186"/>
        <end position="256"/>
    </location>
</feature>
<dbReference type="PANTHER" id="PTHR33490:SF7">
    <property type="entry name" value="BLR2979 PROTEIN"/>
    <property type="match status" value="1"/>
</dbReference>
<dbReference type="KEGG" id="tes:BW730_08585"/>
<dbReference type="EMBL" id="CP019606">
    <property type="protein sequence ID" value="AQP47537.1"/>
    <property type="molecule type" value="Genomic_DNA"/>
</dbReference>
<dbReference type="OrthoDB" id="9804023at2"/>
<dbReference type="PANTHER" id="PTHR33490">
    <property type="entry name" value="BLR5614 PROTEIN-RELATED"/>
    <property type="match status" value="1"/>
</dbReference>
<dbReference type="SMART" id="SM00460">
    <property type="entry name" value="TGc"/>
    <property type="match status" value="1"/>
</dbReference>
<dbReference type="RefSeq" id="WP_158522556.1">
    <property type="nucleotide sequence ID" value="NZ_CP019606.1"/>
</dbReference>
<accession>A0A1Q2CN53</accession>
<evidence type="ECO:0000259" key="1">
    <source>
        <dbReference type="SMART" id="SM00460"/>
    </source>
</evidence>
<dbReference type="Pfam" id="PF08379">
    <property type="entry name" value="Bact_transglu_N"/>
    <property type="match status" value="1"/>
</dbReference>
<keyword evidence="3" id="KW-1185">Reference proteome</keyword>
<name>A0A1Q2CN53_9ACTN</name>
<dbReference type="InterPro" id="IPR002931">
    <property type="entry name" value="Transglutaminase-like"/>
</dbReference>
<evidence type="ECO:0000313" key="2">
    <source>
        <dbReference type="EMBL" id="AQP47537.1"/>
    </source>
</evidence>
<dbReference type="InterPro" id="IPR013589">
    <property type="entry name" value="Bac_transglu_N"/>
</dbReference>
<organism evidence="2 3">
    <name type="scientific">Tessaracoccus aquimaris</name>
    <dbReference type="NCBI Taxonomy" id="1332264"/>
    <lineage>
        <taxon>Bacteria</taxon>
        <taxon>Bacillati</taxon>
        <taxon>Actinomycetota</taxon>
        <taxon>Actinomycetes</taxon>
        <taxon>Propionibacteriales</taxon>
        <taxon>Propionibacteriaceae</taxon>
        <taxon>Tessaracoccus</taxon>
    </lineage>
</organism>
<evidence type="ECO:0000313" key="3">
    <source>
        <dbReference type="Proteomes" id="UP000188145"/>
    </source>
</evidence>
<dbReference type="AlphaFoldDB" id="A0A1Q2CN53"/>
<protein>
    <recommendedName>
        <fullName evidence="1">Transglutaminase-like domain-containing protein</fullName>
    </recommendedName>
</protein>
<proteinExistence type="predicted"/>
<dbReference type="InterPro" id="IPR038765">
    <property type="entry name" value="Papain-like_cys_pep_sf"/>
</dbReference>
<sequence>MRQLAENLTPRRYFVRHRTSYDYSDPVTMCHERGFLTPRPTPSQRVVAHGTGVVPTPLLHTEHQDRFGNRSHYFEIHYPHTRFEVVKESVIDVEWPRIDVEALDQWSLSSAQRVISANPAMRMDRALFGLPSRHVAPTAAVRDYAETLLAPDLGFGQALAELTLGIRRDFAYRPGLTSVRTTVDQVLDLRAGVCQDFAHLAIAVLRMLGIPARYVSGYIETVPPPGKEKLEGSDASHAWLSALAPNGSWIDLDPTNGQFADSRYLVTAWGRDFADVSPLRGIVVTDAETSKLGVGVDVVPMSGDDLPPMSALDLEWAAT</sequence>
<dbReference type="STRING" id="1332264.BW730_08585"/>
<reference evidence="3" key="1">
    <citation type="submission" date="2017-02" db="EMBL/GenBank/DDBJ databases">
        <title>Tessaracoccus aquaemaris sp. nov., isolated from the intestine of a Korean rockfish, Sebastes schlegelii, in a marine aquaculture pond.</title>
        <authorList>
            <person name="Tak E.J."/>
            <person name="Bae J.-W."/>
        </authorList>
    </citation>
    <scope>NUCLEOTIDE SEQUENCE [LARGE SCALE GENOMIC DNA]</scope>
    <source>
        <strain evidence="3">NSG39</strain>
    </source>
</reference>
<dbReference type="Pfam" id="PF01841">
    <property type="entry name" value="Transglut_core"/>
    <property type="match status" value="1"/>
</dbReference>
<dbReference type="SUPFAM" id="SSF54001">
    <property type="entry name" value="Cysteine proteinases"/>
    <property type="match status" value="1"/>
</dbReference>